<evidence type="ECO:0000256" key="1">
    <source>
        <dbReference type="ARBA" id="ARBA00022603"/>
    </source>
</evidence>
<evidence type="ECO:0000259" key="6">
    <source>
        <dbReference type="PROSITE" id="PS51686"/>
    </source>
</evidence>
<dbReference type="InterPro" id="IPR023267">
    <property type="entry name" value="RCMT"/>
</dbReference>
<feature type="domain" description="SAM-dependent MTase RsmB/NOP-type" evidence="6">
    <location>
        <begin position="140"/>
        <end position="443"/>
    </location>
</feature>
<feature type="binding site" evidence="5">
    <location>
        <position position="290"/>
    </location>
    <ligand>
        <name>S-adenosyl-L-methionine</name>
        <dbReference type="ChEBI" id="CHEBI:59789"/>
    </ligand>
</feature>
<dbReference type="CDD" id="cd02440">
    <property type="entry name" value="AdoMet_MTases"/>
    <property type="match status" value="1"/>
</dbReference>
<evidence type="ECO:0000256" key="4">
    <source>
        <dbReference type="ARBA" id="ARBA00022884"/>
    </source>
</evidence>
<evidence type="ECO:0000256" key="2">
    <source>
        <dbReference type="ARBA" id="ARBA00022679"/>
    </source>
</evidence>
<dbReference type="PANTHER" id="PTHR22807:SF34">
    <property type="entry name" value="TRNA (CYTOSINE(72)-C(5))-METHYLTRANSFERASE NSUN6"/>
    <property type="match status" value="1"/>
</dbReference>
<dbReference type="InterPro" id="IPR029063">
    <property type="entry name" value="SAM-dependent_MTases_sf"/>
</dbReference>
<name>N6UMA3_DENPD</name>
<dbReference type="SUPFAM" id="SSF88697">
    <property type="entry name" value="PUA domain-like"/>
    <property type="match status" value="1"/>
</dbReference>
<dbReference type="Pfam" id="PF01189">
    <property type="entry name" value="Methyltr_RsmB-F"/>
    <property type="match status" value="1"/>
</dbReference>
<keyword evidence="4 5" id="KW-0694">RNA-binding</keyword>
<dbReference type="InterPro" id="IPR001678">
    <property type="entry name" value="MeTrfase_RsmB-F_NOP2_dom"/>
</dbReference>
<feature type="binding site" evidence="5">
    <location>
        <position position="323"/>
    </location>
    <ligand>
        <name>S-adenosyl-L-methionine</name>
        <dbReference type="ChEBI" id="CHEBI:59789"/>
    </ligand>
</feature>
<feature type="non-terminal residue" evidence="7">
    <location>
        <position position="1"/>
    </location>
</feature>
<keyword evidence="3 5" id="KW-0949">S-adenosyl-L-methionine</keyword>
<dbReference type="PROSITE" id="PS50890">
    <property type="entry name" value="PUA"/>
    <property type="match status" value="1"/>
</dbReference>
<comment type="similarity">
    <text evidence="5">Belongs to the class I-like SAM-binding methyltransferase superfamily. RsmB/NOP family.</text>
</comment>
<dbReference type="InterPro" id="IPR049560">
    <property type="entry name" value="MeTrfase_RsmB-F_NOP2_cat"/>
</dbReference>
<dbReference type="PROSITE" id="PS51686">
    <property type="entry name" value="SAM_MT_RSMB_NOP"/>
    <property type="match status" value="1"/>
</dbReference>
<dbReference type="PRINTS" id="PR02008">
    <property type="entry name" value="RCMTFAMILY"/>
</dbReference>
<dbReference type="Gene3D" id="3.40.50.150">
    <property type="entry name" value="Vaccinia Virus protein VP39"/>
    <property type="match status" value="1"/>
</dbReference>
<dbReference type="GO" id="GO:0008173">
    <property type="term" value="F:RNA methyltransferase activity"/>
    <property type="evidence" value="ECO:0007669"/>
    <property type="project" value="InterPro"/>
</dbReference>
<evidence type="ECO:0000256" key="5">
    <source>
        <dbReference type="PROSITE-ProRule" id="PRU01023"/>
    </source>
</evidence>
<feature type="binding site" evidence="5">
    <location>
        <position position="264"/>
    </location>
    <ligand>
        <name>S-adenosyl-L-methionine</name>
        <dbReference type="ChEBI" id="CHEBI:59789"/>
    </ligand>
</feature>
<keyword evidence="2 5" id="KW-0808">Transferase</keyword>
<dbReference type="InterPro" id="IPR015947">
    <property type="entry name" value="PUA-like_sf"/>
</dbReference>
<proteinExistence type="inferred from homology"/>
<dbReference type="CDD" id="cd21150">
    <property type="entry name" value="PUA_NSun6-like"/>
    <property type="match status" value="1"/>
</dbReference>
<evidence type="ECO:0000313" key="9">
    <source>
        <dbReference type="Proteomes" id="UP000030742"/>
    </source>
</evidence>
<feature type="active site" description="Nucleophile" evidence="5">
    <location>
        <position position="373"/>
    </location>
</feature>
<dbReference type="AlphaFoldDB" id="N6UMA3"/>
<dbReference type="EMBL" id="KB632374">
    <property type="protein sequence ID" value="ERL93799.1"/>
    <property type="molecule type" value="Genomic_DNA"/>
</dbReference>
<dbReference type="PANTHER" id="PTHR22807">
    <property type="entry name" value="NOP2 YEAST -RELATED NOL1/NOP2/FMU SUN DOMAIN-CONTAINING"/>
    <property type="match status" value="1"/>
</dbReference>
<dbReference type="GO" id="GO:0001510">
    <property type="term" value="P:RNA methylation"/>
    <property type="evidence" value="ECO:0007669"/>
    <property type="project" value="InterPro"/>
</dbReference>
<dbReference type="OMA" id="YQGAMLY"/>
<dbReference type="InterPro" id="IPR036974">
    <property type="entry name" value="PUA_sf"/>
</dbReference>
<dbReference type="OrthoDB" id="260824at2759"/>
<evidence type="ECO:0000313" key="7">
    <source>
        <dbReference type="EMBL" id="ENN82870.1"/>
    </source>
</evidence>
<gene>
    <name evidence="8" type="ORF">D910_11085</name>
    <name evidence="7" type="ORF">YQE_00763</name>
</gene>
<evidence type="ECO:0000256" key="3">
    <source>
        <dbReference type="ARBA" id="ARBA00022691"/>
    </source>
</evidence>
<accession>N6UMA3</accession>
<dbReference type="Proteomes" id="UP000030742">
    <property type="component" value="Unassembled WGS sequence"/>
</dbReference>
<dbReference type="STRING" id="77166.N6UMA3"/>
<dbReference type="Gene3D" id="2.30.130.10">
    <property type="entry name" value="PUA domain"/>
    <property type="match status" value="1"/>
</dbReference>
<evidence type="ECO:0000313" key="8">
    <source>
        <dbReference type="EMBL" id="ERL93799.1"/>
    </source>
</evidence>
<reference evidence="7 9" key="1">
    <citation type="journal article" date="2013" name="Genome Biol.">
        <title>Draft genome of the mountain pine beetle, Dendroctonus ponderosae Hopkins, a major forest pest.</title>
        <authorList>
            <person name="Keeling C.I."/>
            <person name="Yuen M.M."/>
            <person name="Liao N.Y."/>
            <person name="Docking T.R."/>
            <person name="Chan S.K."/>
            <person name="Taylor G.A."/>
            <person name="Palmquist D.L."/>
            <person name="Jackman S.D."/>
            <person name="Nguyen A."/>
            <person name="Li M."/>
            <person name="Henderson H."/>
            <person name="Janes J.K."/>
            <person name="Zhao Y."/>
            <person name="Pandoh P."/>
            <person name="Moore R."/>
            <person name="Sperling F.A."/>
            <person name="Huber D.P."/>
            <person name="Birol I."/>
            <person name="Jones S.J."/>
            <person name="Bohlmann J."/>
        </authorList>
    </citation>
    <scope>NUCLEOTIDE SEQUENCE</scope>
</reference>
<keyword evidence="1 5" id="KW-0489">Methyltransferase</keyword>
<sequence length="443" mass="48345">MPYPDSPFDATFNPDIITSLKQYSESCSEVNLSETLKWLCTTPKVTSYRVNTLKTDRKIVKELIQEQLNAEAGAYGFRAEYSDFLPNVIVINHIDVNHGKLHKLPSEVMVDVDCAAAVLRGAHIYAPGVLSMISGTLIGDKVSIYADLNRKCKKGLLKIFPDNGKVFLGNGVVKMTRSMLFGDNLAPEGVAVGVTETISGCPSIGDAFLPSGFAMLQNVPSIMCVNALDPQKNDLVLDMCASPGNKTTHIAALMENQGTLIAIDKTAGKVAQLRKTCQIFAAKLRIFQADSSKIVVEDPGQTAANVDQGPPFLPETFDKILLDAPCSVLGKRPQFHNRVTEKVLKSYVPLQRKLFTSAVSLLKPKGRLVYSTCTITLAENEGIVEWALRTFKCLCLVNIAQHFGSPGWPGTTLTEAQRAKVQRFGPNLDPDTVGFFIACFEKN</sequence>
<dbReference type="EMBL" id="KB737869">
    <property type="protein sequence ID" value="ENN82870.1"/>
    <property type="molecule type" value="Genomic_DNA"/>
</dbReference>
<comment type="caution">
    <text evidence="5">Lacks conserved residue(s) required for the propagation of feature annotation.</text>
</comment>
<dbReference type="SUPFAM" id="SSF53335">
    <property type="entry name" value="S-adenosyl-L-methionine-dependent methyltransferases"/>
    <property type="match status" value="1"/>
</dbReference>
<protein>
    <recommendedName>
        <fullName evidence="6">SAM-dependent MTase RsmB/NOP-type domain-containing protein</fullName>
    </recommendedName>
</protein>
<dbReference type="GO" id="GO:0003723">
    <property type="term" value="F:RNA binding"/>
    <property type="evidence" value="ECO:0007669"/>
    <property type="project" value="UniProtKB-UniRule"/>
</dbReference>
<organism evidence="7">
    <name type="scientific">Dendroctonus ponderosae</name>
    <name type="common">Mountain pine beetle</name>
    <dbReference type="NCBI Taxonomy" id="77166"/>
    <lineage>
        <taxon>Eukaryota</taxon>
        <taxon>Metazoa</taxon>
        <taxon>Ecdysozoa</taxon>
        <taxon>Arthropoda</taxon>
        <taxon>Hexapoda</taxon>
        <taxon>Insecta</taxon>
        <taxon>Pterygota</taxon>
        <taxon>Neoptera</taxon>
        <taxon>Endopterygota</taxon>
        <taxon>Coleoptera</taxon>
        <taxon>Polyphaga</taxon>
        <taxon>Cucujiformia</taxon>
        <taxon>Curculionidae</taxon>
        <taxon>Scolytinae</taxon>
        <taxon>Dendroctonus</taxon>
    </lineage>
</organism>
<dbReference type="HOGENOM" id="CLU_005316_1_0_1"/>